<dbReference type="Proteomes" id="UP000762676">
    <property type="component" value="Unassembled WGS sequence"/>
</dbReference>
<protein>
    <submittedName>
        <fullName evidence="2">Marginal zone B- and B1-cell-specific protein</fullName>
    </submittedName>
</protein>
<gene>
    <name evidence="2" type="ORF">ElyMa_004550700</name>
</gene>
<feature type="region of interest" description="Disordered" evidence="1">
    <location>
        <begin position="51"/>
        <end position="75"/>
    </location>
</feature>
<organism evidence="2 3">
    <name type="scientific">Elysia marginata</name>
    <dbReference type="NCBI Taxonomy" id="1093978"/>
    <lineage>
        <taxon>Eukaryota</taxon>
        <taxon>Metazoa</taxon>
        <taxon>Spiralia</taxon>
        <taxon>Lophotrochozoa</taxon>
        <taxon>Mollusca</taxon>
        <taxon>Gastropoda</taxon>
        <taxon>Heterobranchia</taxon>
        <taxon>Euthyneura</taxon>
        <taxon>Panpulmonata</taxon>
        <taxon>Sacoglossa</taxon>
        <taxon>Placobranchoidea</taxon>
        <taxon>Plakobranchidae</taxon>
        <taxon>Elysia</taxon>
    </lineage>
</organism>
<accession>A0AAV4HSY8</accession>
<comment type="caution">
    <text evidence="2">The sequence shown here is derived from an EMBL/GenBank/DDBJ whole genome shotgun (WGS) entry which is preliminary data.</text>
</comment>
<name>A0AAV4HSY8_9GAST</name>
<sequence length="111" mass="12404">MKGIETVNRDSVKVFFACGALLTVTIFLSLPSLLVADDEDLDEDFLQQKMEENGMNPQTSQVFKPPQMTDEERGSRHMPKHLRCAGCVAVAHQVCQYGCDKRSSFSCVCED</sequence>
<evidence type="ECO:0000313" key="2">
    <source>
        <dbReference type="EMBL" id="GFS00292.1"/>
    </source>
</evidence>
<evidence type="ECO:0000313" key="3">
    <source>
        <dbReference type="Proteomes" id="UP000762676"/>
    </source>
</evidence>
<keyword evidence="3" id="KW-1185">Reference proteome</keyword>
<evidence type="ECO:0000256" key="1">
    <source>
        <dbReference type="SAM" id="MobiDB-lite"/>
    </source>
</evidence>
<dbReference type="EMBL" id="BMAT01009177">
    <property type="protein sequence ID" value="GFS00292.1"/>
    <property type="molecule type" value="Genomic_DNA"/>
</dbReference>
<reference evidence="2 3" key="1">
    <citation type="journal article" date="2021" name="Elife">
        <title>Chloroplast acquisition without the gene transfer in kleptoplastic sea slugs, Plakobranchus ocellatus.</title>
        <authorList>
            <person name="Maeda T."/>
            <person name="Takahashi S."/>
            <person name="Yoshida T."/>
            <person name="Shimamura S."/>
            <person name="Takaki Y."/>
            <person name="Nagai Y."/>
            <person name="Toyoda A."/>
            <person name="Suzuki Y."/>
            <person name="Arimoto A."/>
            <person name="Ishii H."/>
            <person name="Satoh N."/>
            <person name="Nishiyama T."/>
            <person name="Hasebe M."/>
            <person name="Maruyama T."/>
            <person name="Minagawa J."/>
            <person name="Obokata J."/>
            <person name="Shigenobu S."/>
        </authorList>
    </citation>
    <scope>NUCLEOTIDE SEQUENCE [LARGE SCALE GENOMIC DNA]</scope>
</reference>
<dbReference type="AlphaFoldDB" id="A0AAV4HSY8"/>
<proteinExistence type="predicted"/>